<evidence type="ECO:0000256" key="1">
    <source>
        <dbReference type="ARBA" id="ARBA00009947"/>
    </source>
</evidence>
<keyword evidence="6" id="KW-1185">Reference proteome</keyword>
<feature type="coiled-coil region" evidence="4">
    <location>
        <begin position="15"/>
        <end position="56"/>
    </location>
</feature>
<reference evidence="5" key="1">
    <citation type="submission" date="2020-09" db="EMBL/GenBank/DDBJ databases">
        <title>Genome-Enabled Discovery of Anthraquinone Biosynthesis in Senna tora.</title>
        <authorList>
            <person name="Kang S.-H."/>
            <person name="Pandey R.P."/>
            <person name="Lee C.-M."/>
            <person name="Sim J.-S."/>
            <person name="Jeong J.-T."/>
            <person name="Choi B.-S."/>
            <person name="Jung M."/>
            <person name="Ginzburg D."/>
            <person name="Zhao K."/>
            <person name="Won S.Y."/>
            <person name="Oh T.-J."/>
            <person name="Yu Y."/>
            <person name="Kim N.-H."/>
            <person name="Lee O.R."/>
            <person name="Lee T.-H."/>
            <person name="Bashyal P."/>
            <person name="Kim T.-S."/>
            <person name="Lee W.-H."/>
            <person name="Kawkins C."/>
            <person name="Kim C.-K."/>
            <person name="Kim J.S."/>
            <person name="Ahn B.O."/>
            <person name="Rhee S.Y."/>
            <person name="Sohng J.K."/>
        </authorList>
    </citation>
    <scope>NUCLEOTIDE SEQUENCE</scope>
    <source>
        <tissue evidence="5">Leaf</tissue>
    </source>
</reference>
<accession>A0A834SNY0</accession>
<evidence type="ECO:0000256" key="3">
    <source>
        <dbReference type="RuleBase" id="RU003876"/>
    </source>
</evidence>
<evidence type="ECO:0000313" key="5">
    <source>
        <dbReference type="EMBL" id="KAF7806188.1"/>
    </source>
</evidence>
<dbReference type="Pfam" id="PF00956">
    <property type="entry name" value="NAP"/>
    <property type="match status" value="1"/>
</dbReference>
<dbReference type="InterPro" id="IPR037231">
    <property type="entry name" value="NAP-like_sf"/>
</dbReference>
<dbReference type="InterPro" id="IPR002164">
    <property type="entry name" value="NAP_family"/>
</dbReference>
<evidence type="ECO:0000256" key="2">
    <source>
        <dbReference type="ARBA" id="ARBA00023186"/>
    </source>
</evidence>
<dbReference type="Gene3D" id="3.30.1120.90">
    <property type="entry name" value="Nucleosome assembly protein"/>
    <property type="match status" value="1"/>
</dbReference>
<dbReference type="SUPFAM" id="SSF143113">
    <property type="entry name" value="NAP-like"/>
    <property type="match status" value="1"/>
</dbReference>
<dbReference type="GO" id="GO:0006334">
    <property type="term" value="P:nucleosome assembly"/>
    <property type="evidence" value="ECO:0007669"/>
    <property type="project" value="InterPro"/>
</dbReference>
<dbReference type="GO" id="GO:0000724">
    <property type="term" value="P:double-strand break repair via homologous recombination"/>
    <property type="evidence" value="ECO:0007669"/>
    <property type="project" value="UniProtKB-ARBA"/>
</dbReference>
<dbReference type="GO" id="GO:0005634">
    <property type="term" value="C:nucleus"/>
    <property type="evidence" value="ECO:0007669"/>
    <property type="project" value="InterPro"/>
</dbReference>
<dbReference type="Gene3D" id="1.20.5.1500">
    <property type="match status" value="1"/>
</dbReference>
<organism evidence="5 6">
    <name type="scientific">Senna tora</name>
    <dbReference type="NCBI Taxonomy" id="362788"/>
    <lineage>
        <taxon>Eukaryota</taxon>
        <taxon>Viridiplantae</taxon>
        <taxon>Streptophyta</taxon>
        <taxon>Embryophyta</taxon>
        <taxon>Tracheophyta</taxon>
        <taxon>Spermatophyta</taxon>
        <taxon>Magnoliopsida</taxon>
        <taxon>eudicotyledons</taxon>
        <taxon>Gunneridae</taxon>
        <taxon>Pentapetalae</taxon>
        <taxon>rosids</taxon>
        <taxon>fabids</taxon>
        <taxon>Fabales</taxon>
        <taxon>Fabaceae</taxon>
        <taxon>Caesalpinioideae</taxon>
        <taxon>Cassia clade</taxon>
        <taxon>Senna</taxon>
    </lineage>
</organism>
<evidence type="ECO:0000313" key="6">
    <source>
        <dbReference type="Proteomes" id="UP000634136"/>
    </source>
</evidence>
<dbReference type="EMBL" id="JAAIUW010000012">
    <property type="protein sequence ID" value="KAF7806188.1"/>
    <property type="molecule type" value="Genomic_DNA"/>
</dbReference>
<keyword evidence="2" id="KW-0143">Chaperone</keyword>
<gene>
    <name evidence="5" type="ORF">G2W53_038349</name>
</gene>
<comment type="caution">
    <text evidence="5">The sequence shown here is derived from an EMBL/GenBank/DDBJ whole genome shotgun (WGS) entry which is preliminary data.</text>
</comment>
<name>A0A834SNY0_9FABA</name>
<dbReference type="OrthoDB" id="19419at2759"/>
<protein>
    <submittedName>
        <fullName evidence="5">NAP1-related protein 2-like isoform X2</fullName>
    </submittedName>
</protein>
<comment type="similarity">
    <text evidence="1 3">Belongs to the nucleosome assembly protein (NAP) family.</text>
</comment>
<dbReference type="Proteomes" id="UP000634136">
    <property type="component" value="Unassembled WGS sequence"/>
</dbReference>
<dbReference type="AlphaFoldDB" id="A0A834SNY0"/>
<keyword evidence="4" id="KW-0175">Coiled coil</keyword>
<evidence type="ECO:0000256" key="4">
    <source>
        <dbReference type="SAM" id="Coils"/>
    </source>
</evidence>
<dbReference type="GO" id="GO:0042393">
    <property type="term" value="F:histone binding"/>
    <property type="evidence" value="ECO:0007669"/>
    <property type="project" value="UniProtKB-ARBA"/>
</dbReference>
<sequence>MVADKTKKLKVEEIKEELDGELVLSIEKLQEIQDELEKINEEASDKVLEIEQKYNEVRKPVYDRRNEIVKSIPDFWTKAFLSHPALGELLNKEDQQIFKYLSSLEVEDFKDVKSGYSVSFNFNPNPYFEDTKLTKTFTFLDEGTTKITATPIKWKEGKGLPNGVSHEKKGNKRAPVDISFFSWFSDTEQRDEMDDIHDEV</sequence>
<dbReference type="PANTHER" id="PTHR11875">
    <property type="entry name" value="TESTIS-SPECIFIC Y-ENCODED PROTEIN"/>
    <property type="match status" value="1"/>
</dbReference>
<proteinExistence type="inferred from homology"/>